<gene>
    <name evidence="2" type="ORF">TOA249_LOCUS26391</name>
</gene>
<protein>
    <recommendedName>
        <fullName evidence="4">DUF3987 domain-containing protein</fullName>
    </recommendedName>
</protein>
<dbReference type="AlphaFoldDB" id="A0A821RMM2"/>
<name>A0A821RMM2_9BILA</name>
<sequence length="870" mass="98568">MSTRLNKNQESLANSIWQRNLNDARNIHVNVGDLLDVSFSLLHDLLKDFEISNGTDPAGLLLSLFTCVGHLAGNSEVTITNHNTNLNIFLLLIGPSGSGKSKIISPIKKSIIAAMKVLGLSKDDSAILDDFTSATLSAKLAKSNVFIITDEAEKPLLELGFYSPLSESSAGDRISGCKFFGTIPTSKDTMTYHLDIVSHLSFVGATTGRLWPRLVNYYAQGYQSDGMSERFVHYAMPKTNHSTLNYSHTLEYDDANDDNNDEDEDISDNEYNNESTNRIDQHLPSLTQIFIVSRLIGKRIFHLSRTGTKKFYNKIRQYQELSQIDKPDDINYGSRMGKSAEILCKFAAIAELIKITIEILKILRDQNHLHHNDTSLTFIRNATYIIENKYPSTNTVLEITSPSCRLAGQLLCSHLLKMLFAFYNVNPVLSNEEINMNPTTSIQSTINNIRQRIIEMPQLIFHKRDLTGPMGLLRHFPTDLVNSALTELANYELIRQGPFITTARRATIFIGSYPSDTVLTNSLKRNMIDQILNDINIDLTIYMQLLANSTIKDKQILTVTAKQLLMLPEHKSLYDKLKQKYPERHFENNITINSNDNLNNPDNHFVNNPIRTDQSTNNQQILPISPEETSNHQILYQSSNLFNQLPIQSQTIFQNDQDSHDISTSDNADEISIVFQHSQENTIIEQIDTFPSLLNTLHHKQEFISIPLSTHHFNTNTSSISDETFSNTQQNDMIERSNEQSLNSNENLNDNNQITIDNDQNNINPIYSREIHNLTSDVEVQNITSPITNILLPTSLMLDIVDQIISNNSNESTSITSTQPQTIHITGMNTVCFSKTNTSSLKIIFHYLSVILNMILKEQHFKSLFPFRYQ</sequence>
<dbReference type="EMBL" id="CAJOBS010003078">
    <property type="protein sequence ID" value="CAF4844866.1"/>
    <property type="molecule type" value="Genomic_DNA"/>
</dbReference>
<feature type="compositionally biased region" description="Acidic residues" evidence="1">
    <location>
        <begin position="252"/>
        <end position="268"/>
    </location>
</feature>
<organism evidence="2 3">
    <name type="scientific">Rotaria socialis</name>
    <dbReference type="NCBI Taxonomy" id="392032"/>
    <lineage>
        <taxon>Eukaryota</taxon>
        <taxon>Metazoa</taxon>
        <taxon>Spiralia</taxon>
        <taxon>Gnathifera</taxon>
        <taxon>Rotifera</taxon>
        <taxon>Eurotatoria</taxon>
        <taxon>Bdelloidea</taxon>
        <taxon>Philodinida</taxon>
        <taxon>Philodinidae</taxon>
        <taxon>Rotaria</taxon>
    </lineage>
</organism>
<evidence type="ECO:0000313" key="2">
    <source>
        <dbReference type="EMBL" id="CAF4844866.1"/>
    </source>
</evidence>
<comment type="caution">
    <text evidence="2">The sequence shown here is derived from an EMBL/GenBank/DDBJ whole genome shotgun (WGS) entry which is preliminary data.</text>
</comment>
<evidence type="ECO:0000313" key="3">
    <source>
        <dbReference type="Proteomes" id="UP000663838"/>
    </source>
</evidence>
<reference evidence="2" key="1">
    <citation type="submission" date="2021-02" db="EMBL/GenBank/DDBJ databases">
        <authorList>
            <person name="Nowell W R."/>
        </authorList>
    </citation>
    <scope>NUCLEOTIDE SEQUENCE</scope>
</reference>
<accession>A0A821RMM2</accession>
<evidence type="ECO:0008006" key="4">
    <source>
        <dbReference type="Google" id="ProtNLM"/>
    </source>
</evidence>
<proteinExistence type="predicted"/>
<feature type="region of interest" description="Disordered" evidence="1">
    <location>
        <begin position="251"/>
        <end position="276"/>
    </location>
</feature>
<evidence type="ECO:0000256" key="1">
    <source>
        <dbReference type="SAM" id="MobiDB-lite"/>
    </source>
</evidence>
<dbReference type="Proteomes" id="UP000663838">
    <property type="component" value="Unassembled WGS sequence"/>
</dbReference>